<dbReference type="EMBL" id="GBRH01264754">
    <property type="protein sequence ID" value="JAD33141.1"/>
    <property type="molecule type" value="Transcribed_RNA"/>
</dbReference>
<reference evidence="1" key="2">
    <citation type="journal article" date="2015" name="Data Brief">
        <title>Shoot transcriptome of the giant reed, Arundo donax.</title>
        <authorList>
            <person name="Barrero R.A."/>
            <person name="Guerrero F.D."/>
            <person name="Moolhuijzen P."/>
            <person name="Goolsby J.A."/>
            <person name="Tidwell J."/>
            <person name="Bellgard S.E."/>
            <person name="Bellgard M.I."/>
        </authorList>
    </citation>
    <scope>NUCLEOTIDE SEQUENCE</scope>
    <source>
        <tissue evidence="1">Shoot tissue taken approximately 20 cm above the soil surface</tissue>
    </source>
</reference>
<evidence type="ECO:0000313" key="1">
    <source>
        <dbReference type="EMBL" id="JAD33141.1"/>
    </source>
</evidence>
<sequence>MVGCLFSTHNVYLNDRVHIDA</sequence>
<protein>
    <submittedName>
        <fullName evidence="1">Uncharacterized protein</fullName>
    </submittedName>
</protein>
<proteinExistence type="predicted"/>
<dbReference type="AlphaFoldDB" id="A0A0A8Z2Y7"/>
<reference evidence="1" key="1">
    <citation type="submission" date="2014-09" db="EMBL/GenBank/DDBJ databases">
        <authorList>
            <person name="Magalhaes I.L.F."/>
            <person name="Oliveira U."/>
            <person name="Santos F.R."/>
            <person name="Vidigal T.H.D.A."/>
            <person name="Brescovit A.D."/>
            <person name="Santos A.J."/>
        </authorList>
    </citation>
    <scope>NUCLEOTIDE SEQUENCE</scope>
    <source>
        <tissue evidence="1">Shoot tissue taken approximately 20 cm above the soil surface</tissue>
    </source>
</reference>
<organism evidence="1">
    <name type="scientific">Arundo donax</name>
    <name type="common">Giant reed</name>
    <name type="synonym">Donax arundinaceus</name>
    <dbReference type="NCBI Taxonomy" id="35708"/>
    <lineage>
        <taxon>Eukaryota</taxon>
        <taxon>Viridiplantae</taxon>
        <taxon>Streptophyta</taxon>
        <taxon>Embryophyta</taxon>
        <taxon>Tracheophyta</taxon>
        <taxon>Spermatophyta</taxon>
        <taxon>Magnoliopsida</taxon>
        <taxon>Liliopsida</taxon>
        <taxon>Poales</taxon>
        <taxon>Poaceae</taxon>
        <taxon>PACMAD clade</taxon>
        <taxon>Arundinoideae</taxon>
        <taxon>Arundineae</taxon>
        <taxon>Arundo</taxon>
    </lineage>
</organism>
<name>A0A0A8Z2Y7_ARUDO</name>
<accession>A0A0A8Z2Y7</accession>